<dbReference type="RefSeq" id="WP_234925798.1">
    <property type="nucleotide sequence ID" value="NZ_JAGGJZ010000003.1"/>
</dbReference>
<keyword evidence="2" id="KW-1185">Reference proteome</keyword>
<gene>
    <name evidence="1" type="ORF">J2Z53_001430</name>
</gene>
<organism evidence="1 2">
    <name type="scientific">Clostridium moniliforme</name>
    <dbReference type="NCBI Taxonomy" id="39489"/>
    <lineage>
        <taxon>Bacteria</taxon>
        <taxon>Bacillati</taxon>
        <taxon>Bacillota</taxon>
        <taxon>Clostridia</taxon>
        <taxon>Eubacteriales</taxon>
        <taxon>Clostridiaceae</taxon>
        <taxon>Clostridium</taxon>
    </lineage>
</organism>
<sequence length="68" mass="7999">MLRLRAEGYPVSLINDLSRGDEEVSELRLKRDISNSSFYACKNSIDALKSEIEIYRSLLTWLREEYKN</sequence>
<accession>A0ABS4F191</accession>
<evidence type="ECO:0008006" key="3">
    <source>
        <dbReference type="Google" id="ProtNLM"/>
    </source>
</evidence>
<comment type="caution">
    <text evidence="1">The sequence shown here is derived from an EMBL/GenBank/DDBJ whole genome shotgun (WGS) entry which is preliminary data.</text>
</comment>
<dbReference type="Proteomes" id="UP000783390">
    <property type="component" value="Unassembled WGS sequence"/>
</dbReference>
<dbReference type="EMBL" id="JAGGJZ010000003">
    <property type="protein sequence ID" value="MBP1889847.1"/>
    <property type="molecule type" value="Genomic_DNA"/>
</dbReference>
<evidence type="ECO:0000313" key="2">
    <source>
        <dbReference type="Proteomes" id="UP000783390"/>
    </source>
</evidence>
<reference evidence="1 2" key="1">
    <citation type="submission" date="2021-03" db="EMBL/GenBank/DDBJ databases">
        <title>Genomic Encyclopedia of Type Strains, Phase IV (KMG-IV): sequencing the most valuable type-strain genomes for metagenomic binning, comparative biology and taxonomic classification.</title>
        <authorList>
            <person name="Goeker M."/>
        </authorList>
    </citation>
    <scope>NUCLEOTIDE SEQUENCE [LARGE SCALE GENOMIC DNA]</scope>
    <source>
        <strain evidence="1 2">DSM 3984</strain>
    </source>
</reference>
<protein>
    <recommendedName>
        <fullName evidence="3">Transposase</fullName>
    </recommendedName>
</protein>
<name>A0ABS4F191_9CLOT</name>
<proteinExistence type="predicted"/>
<evidence type="ECO:0000313" key="1">
    <source>
        <dbReference type="EMBL" id="MBP1889847.1"/>
    </source>
</evidence>